<keyword evidence="2" id="KW-0472">Membrane</keyword>
<protein>
    <recommendedName>
        <fullName evidence="5">Transmembrane protein</fullName>
    </recommendedName>
</protein>
<dbReference type="AlphaFoldDB" id="A0A3S4P760"/>
<keyword evidence="4" id="KW-1185">Reference proteome</keyword>
<dbReference type="EMBL" id="QPKB01000006">
    <property type="protein sequence ID" value="RWR86548.1"/>
    <property type="molecule type" value="Genomic_DNA"/>
</dbReference>
<feature type="transmembrane region" description="Helical" evidence="2">
    <location>
        <begin position="190"/>
        <end position="209"/>
    </location>
</feature>
<comment type="caution">
    <text evidence="3">The sequence shown here is derived from an EMBL/GenBank/DDBJ whole genome shotgun (WGS) entry which is preliminary data.</text>
</comment>
<accession>A0A3S4P760</accession>
<evidence type="ECO:0000313" key="3">
    <source>
        <dbReference type="EMBL" id="RWR86548.1"/>
    </source>
</evidence>
<evidence type="ECO:0000256" key="2">
    <source>
        <dbReference type="SAM" id="Phobius"/>
    </source>
</evidence>
<keyword evidence="2" id="KW-0812">Transmembrane</keyword>
<organism evidence="3 4">
    <name type="scientific">Cinnamomum micranthum f. kanehirae</name>
    <dbReference type="NCBI Taxonomy" id="337451"/>
    <lineage>
        <taxon>Eukaryota</taxon>
        <taxon>Viridiplantae</taxon>
        <taxon>Streptophyta</taxon>
        <taxon>Embryophyta</taxon>
        <taxon>Tracheophyta</taxon>
        <taxon>Spermatophyta</taxon>
        <taxon>Magnoliopsida</taxon>
        <taxon>Magnoliidae</taxon>
        <taxon>Laurales</taxon>
        <taxon>Lauraceae</taxon>
        <taxon>Cinnamomum</taxon>
    </lineage>
</organism>
<dbReference type="Proteomes" id="UP000283530">
    <property type="component" value="Unassembled WGS sequence"/>
</dbReference>
<gene>
    <name evidence="3" type="ORF">CKAN_01545200</name>
</gene>
<evidence type="ECO:0008006" key="5">
    <source>
        <dbReference type="Google" id="ProtNLM"/>
    </source>
</evidence>
<keyword evidence="2" id="KW-1133">Transmembrane helix</keyword>
<proteinExistence type="predicted"/>
<reference evidence="3 4" key="1">
    <citation type="journal article" date="2019" name="Nat. Plants">
        <title>Stout camphor tree genome fills gaps in understanding of flowering plant genome evolution.</title>
        <authorList>
            <person name="Chaw S.M."/>
            <person name="Liu Y.C."/>
            <person name="Wu Y.W."/>
            <person name="Wang H.Y."/>
            <person name="Lin C.I."/>
            <person name="Wu C.S."/>
            <person name="Ke H.M."/>
            <person name="Chang L.Y."/>
            <person name="Hsu C.Y."/>
            <person name="Yang H.T."/>
            <person name="Sudianto E."/>
            <person name="Hsu M.H."/>
            <person name="Wu K.P."/>
            <person name="Wang L.N."/>
            <person name="Leebens-Mack J.H."/>
            <person name="Tsai I.J."/>
        </authorList>
    </citation>
    <scope>NUCLEOTIDE SEQUENCE [LARGE SCALE GENOMIC DNA]</scope>
    <source>
        <strain evidence="4">cv. Chaw 1501</strain>
        <tissue evidence="3">Young leaves</tissue>
    </source>
</reference>
<evidence type="ECO:0000256" key="1">
    <source>
        <dbReference type="SAM" id="MobiDB-lite"/>
    </source>
</evidence>
<feature type="region of interest" description="Disordered" evidence="1">
    <location>
        <begin position="21"/>
        <end position="40"/>
    </location>
</feature>
<evidence type="ECO:0000313" key="4">
    <source>
        <dbReference type="Proteomes" id="UP000283530"/>
    </source>
</evidence>
<sequence length="230" mass="26341">MKKIKQDNQDIAAHDQHGSFQSCFQHRDPAPSSQSFSVADDDDGARLSSAAAVFGSIEKKKIFVFFSLSRIIVGVGSGERVVWLISFPRYELLFRAYRLLSPLILCTCKNSDNPFSSRFPCVSKLSHSLATIEIPLSFTRNFTRISFPLPTSLHFFYKYPSPSPPSKALSFLYFLISLLPLLLQKKHRNLYLGFIITCFWLMFHLVCICSRQIEEREAFVCKTRYKSQVC</sequence>
<name>A0A3S4P760_9MAGN</name>